<evidence type="ECO:0000313" key="2">
    <source>
        <dbReference type="Proteomes" id="UP000216451"/>
    </source>
</evidence>
<accession>A0A261G6Z1</accession>
<proteinExistence type="predicted"/>
<name>A0A261G6Z1_9BIFI</name>
<evidence type="ECO:0000313" key="1">
    <source>
        <dbReference type="EMBL" id="OZG67217.1"/>
    </source>
</evidence>
<keyword evidence="2" id="KW-1185">Reference proteome</keyword>
<dbReference type="AlphaFoldDB" id="A0A261G6Z1"/>
<organism evidence="1 2">
    <name type="scientific">Bifidobacterium aquikefiri</name>
    <dbReference type="NCBI Taxonomy" id="1653207"/>
    <lineage>
        <taxon>Bacteria</taxon>
        <taxon>Bacillati</taxon>
        <taxon>Actinomycetota</taxon>
        <taxon>Actinomycetes</taxon>
        <taxon>Bifidobacteriales</taxon>
        <taxon>Bifidobacteriaceae</taxon>
        <taxon>Bifidobacterium</taxon>
    </lineage>
</organism>
<dbReference type="EMBL" id="MWXA01000005">
    <property type="protein sequence ID" value="OZG67217.1"/>
    <property type="molecule type" value="Genomic_DNA"/>
</dbReference>
<comment type="caution">
    <text evidence="1">The sequence shown here is derived from an EMBL/GenBank/DDBJ whole genome shotgun (WGS) entry which is preliminary data.</text>
</comment>
<dbReference type="Proteomes" id="UP000216451">
    <property type="component" value="Unassembled WGS sequence"/>
</dbReference>
<reference evidence="1 2" key="1">
    <citation type="journal article" date="2017" name="BMC Genomics">
        <title>Comparative genomic and phylogenomic analyses of the Bifidobacteriaceae family.</title>
        <authorList>
            <person name="Lugli G.A."/>
            <person name="Milani C."/>
            <person name="Turroni F."/>
            <person name="Duranti S."/>
            <person name="Mancabelli L."/>
            <person name="Mangifesta M."/>
            <person name="Ferrario C."/>
            <person name="Modesto M."/>
            <person name="Mattarelli P."/>
            <person name="Jiri K."/>
            <person name="van Sinderen D."/>
            <person name="Ventura M."/>
        </authorList>
    </citation>
    <scope>NUCLEOTIDE SEQUENCE [LARGE SCALE GENOMIC DNA]</scope>
    <source>
        <strain evidence="1 2">LMG 28769</strain>
    </source>
</reference>
<gene>
    <name evidence="1" type="ORF">BAQU_1290</name>
</gene>
<protein>
    <submittedName>
        <fullName evidence="1">Uncharacterized protein</fullName>
    </submittedName>
</protein>
<sequence length="144" mass="16311">MTKEHGWNNERDFCYYGRAQGCAFSVIETACGCISHRHLEQPSAHFSFSVTPSVQAHISHRHLERPSAFLTVISSEGEAEAERSHPHSTVNRRSLDYARDDGERVCCNVGRYLDLIERKIDFLISLQGSNVSSRIFTPQKSKKS</sequence>